<accession>A0AA89AH60</accession>
<gene>
    <name evidence="2" type="ORF">RJ639_022555</name>
</gene>
<evidence type="ECO:0000259" key="1">
    <source>
        <dbReference type="PROSITE" id="PS50181"/>
    </source>
</evidence>
<comment type="caution">
    <text evidence="2">The sequence shown here is derived from an EMBL/GenBank/DDBJ whole genome shotgun (WGS) entry which is preliminary data.</text>
</comment>
<evidence type="ECO:0000313" key="2">
    <source>
        <dbReference type="EMBL" id="KAK3002100.1"/>
    </source>
</evidence>
<name>A0AA89AH60_9ASTE</name>
<sequence length="519" mass="58151">MKLRLRSLETKDTHKLEVPTPCSIQQLRQLLLQKIAAASPSTSIQFSLNRKDDLFTSPDESLQSLGVTSGDLIFFALNPNGFSSQNPQIVDRNHKKEVNSEALDLDTQKEKIRDLSNQVREEQQILGSENTQKGKTVDWDTQIGEKQQTLEFEYTQKGKTLDLDTQMGGNADDMVVDDDWSELAIGKAFSVPGFLRKVFTEELGDDGGRHHKLLVTAVHAVLLESGFIRVDPLSNTIVNGFHLPKEWPLSVFRMSLLYTLPDIVGHSHVSGDEIATAVLKFQSLGKYLNVYGSLGNGSGTHWMRVDEDRLVPFLNVVWANCGLVDDTNAHHYLPSTSPEREVFTFWRNVKDKIALPLLIDLCDKAGMGLPPCFMQLPTDLKLRIVELLPGVDVAKLSYLCSELRYLTSSDDLWKRKYVEYFGDDGGSEGGSHWKKKFADRFAKSVKSRKMKKVISAPFSRQRRDYLPLRFPTPALPGVIGGDYDLWPNLGPVAPFGQPGRALPRFRNHVPRCNLGGSSP</sequence>
<feature type="domain" description="F-box" evidence="1">
    <location>
        <begin position="370"/>
        <end position="416"/>
    </location>
</feature>
<proteinExistence type="predicted"/>
<dbReference type="CDD" id="cd22165">
    <property type="entry name" value="F-box_AtSKIP22-like"/>
    <property type="match status" value="1"/>
</dbReference>
<dbReference type="EMBL" id="JAVXUP010002651">
    <property type="protein sequence ID" value="KAK3002100.1"/>
    <property type="molecule type" value="Genomic_DNA"/>
</dbReference>
<dbReference type="Gene3D" id="1.20.1280.50">
    <property type="match status" value="1"/>
</dbReference>
<reference evidence="2" key="1">
    <citation type="submission" date="2022-12" db="EMBL/GenBank/DDBJ databases">
        <title>Draft genome assemblies for two species of Escallonia (Escalloniales).</title>
        <authorList>
            <person name="Chanderbali A."/>
            <person name="Dervinis C."/>
            <person name="Anghel I."/>
            <person name="Soltis D."/>
            <person name="Soltis P."/>
            <person name="Zapata F."/>
        </authorList>
    </citation>
    <scope>NUCLEOTIDE SEQUENCE</scope>
    <source>
        <strain evidence="2">UCBG64.0493</strain>
        <tissue evidence="2">Leaf</tissue>
    </source>
</reference>
<dbReference type="Gene3D" id="3.40.1000.30">
    <property type="match status" value="1"/>
</dbReference>
<dbReference type="AlphaFoldDB" id="A0AA89AH60"/>
<organism evidence="2 3">
    <name type="scientific">Escallonia herrerae</name>
    <dbReference type="NCBI Taxonomy" id="1293975"/>
    <lineage>
        <taxon>Eukaryota</taxon>
        <taxon>Viridiplantae</taxon>
        <taxon>Streptophyta</taxon>
        <taxon>Embryophyta</taxon>
        <taxon>Tracheophyta</taxon>
        <taxon>Spermatophyta</taxon>
        <taxon>Magnoliopsida</taxon>
        <taxon>eudicotyledons</taxon>
        <taxon>Gunneridae</taxon>
        <taxon>Pentapetalae</taxon>
        <taxon>asterids</taxon>
        <taxon>campanulids</taxon>
        <taxon>Escalloniales</taxon>
        <taxon>Escalloniaceae</taxon>
        <taxon>Escallonia</taxon>
    </lineage>
</organism>
<dbReference type="PANTHER" id="PTHR47602">
    <property type="entry name" value="F-BOX PROTEIN SKIP22"/>
    <property type="match status" value="1"/>
</dbReference>
<dbReference type="InterPro" id="IPR001810">
    <property type="entry name" value="F-box_dom"/>
</dbReference>
<dbReference type="Pfam" id="PF12937">
    <property type="entry name" value="F-box-like"/>
    <property type="match status" value="1"/>
</dbReference>
<evidence type="ECO:0000313" key="3">
    <source>
        <dbReference type="Proteomes" id="UP001188597"/>
    </source>
</evidence>
<dbReference type="InterPro" id="IPR036047">
    <property type="entry name" value="F-box-like_dom_sf"/>
</dbReference>
<keyword evidence="3" id="KW-1185">Reference proteome</keyword>
<dbReference type="PROSITE" id="PS50181">
    <property type="entry name" value="FBOX"/>
    <property type="match status" value="1"/>
</dbReference>
<dbReference type="Proteomes" id="UP001188597">
    <property type="component" value="Unassembled WGS sequence"/>
</dbReference>
<protein>
    <recommendedName>
        <fullName evidence="1">F-box domain-containing protein</fullName>
    </recommendedName>
</protein>
<dbReference type="SUPFAM" id="SSF81383">
    <property type="entry name" value="F-box domain"/>
    <property type="match status" value="1"/>
</dbReference>
<dbReference type="PANTHER" id="PTHR47602:SF2">
    <property type="entry name" value="F-BOX PROTEIN SKIP22"/>
    <property type="match status" value="1"/>
</dbReference>